<protein>
    <submittedName>
        <fullName evidence="2">Uncharacterized protein</fullName>
    </submittedName>
</protein>
<reference evidence="3" key="1">
    <citation type="journal article" date="2019" name="Int. J. Syst. Evol. Microbiol.">
        <title>The Global Catalogue of Microorganisms (GCM) 10K type strain sequencing project: providing services to taxonomists for standard genome sequencing and annotation.</title>
        <authorList>
            <consortium name="The Broad Institute Genomics Platform"/>
            <consortium name="The Broad Institute Genome Sequencing Center for Infectious Disease"/>
            <person name="Wu L."/>
            <person name="Ma J."/>
        </authorList>
    </citation>
    <scope>NUCLEOTIDE SEQUENCE [LARGE SCALE GENOMIC DNA]</scope>
    <source>
        <strain evidence="3">CGMCC 4.7317</strain>
    </source>
</reference>
<evidence type="ECO:0000313" key="2">
    <source>
        <dbReference type="EMBL" id="MFC6238892.1"/>
    </source>
</evidence>
<evidence type="ECO:0000313" key="3">
    <source>
        <dbReference type="Proteomes" id="UP001596138"/>
    </source>
</evidence>
<keyword evidence="3" id="KW-1185">Reference proteome</keyword>
<dbReference type="RefSeq" id="WP_386767490.1">
    <property type="nucleotide sequence ID" value="NZ_JBHSTI010000008.1"/>
</dbReference>
<feature type="compositionally biased region" description="Basic and acidic residues" evidence="1">
    <location>
        <begin position="1"/>
        <end position="26"/>
    </location>
</feature>
<evidence type="ECO:0000256" key="1">
    <source>
        <dbReference type="SAM" id="MobiDB-lite"/>
    </source>
</evidence>
<proteinExistence type="predicted"/>
<comment type="caution">
    <text evidence="2">The sequence shown here is derived from an EMBL/GenBank/DDBJ whole genome shotgun (WGS) entry which is preliminary data.</text>
</comment>
<dbReference type="Proteomes" id="UP001596138">
    <property type="component" value="Unassembled WGS sequence"/>
</dbReference>
<feature type="region of interest" description="Disordered" evidence="1">
    <location>
        <begin position="1"/>
        <end position="63"/>
    </location>
</feature>
<dbReference type="EMBL" id="JBHSTI010000008">
    <property type="protein sequence ID" value="MFC6238892.1"/>
    <property type="molecule type" value="Genomic_DNA"/>
</dbReference>
<accession>A0ABW1T2D3</accession>
<organism evidence="2 3">
    <name type="scientific">Longivirga aurantiaca</name>
    <dbReference type="NCBI Taxonomy" id="1837743"/>
    <lineage>
        <taxon>Bacteria</taxon>
        <taxon>Bacillati</taxon>
        <taxon>Actinomycetota</taxon>
        <taxon>Actinomycetes</taxon>
        <taxon>Sporichthyales</taxon>
        <taxon>Sporichthyaceae</taxon>
        <taxon>Longivirga</taxon>
    </lineage>
</organism>
<gene>
    <name evidence="2" type="ORF">ACFQGU_13465</name>
</gene>
<sequence length="63" mass="6640">MTEQMHEPDAVADEKARAQKVEREALADGGGRASPADEAADDESSYSTEAEQGAAQPTPDGRH</sequence>
<name>A0ABW1T2D3_9ACTN</name>